<proteinExistence type="predicted"/>
<feature type="region of interest" description="Disordered" evidence="1">
    <location>
        <begin position="355"/>
        <end position="384"/>
    </location>
</feature>
<gene>
    <name evidence="3" type="ORF">LOTGIDRAFT_165578</name>
</gene>
<feature type="region of interest" description="Disordered" evidence="1">
    <location>
        <begin position="464"/>
        <end position="525"/>
    </location>
</feature>
<keyword evidence="2" id="KW-0472">Membrane</keyword>
<feature type="compositionally biased region" description="Pro residues" evidence="1">
    <location>
        <begin position="271"/>
        <end position="281"/>
    </location>
</feature>
<dbReference type="RefSeq" id="XP_009060860.1">
    <property type="nucleotide sequence ID" value="XM_009062612.1"/>
</dbReference>
<feature type="region of interest" description="Disordered" evidence="1">
    <location>
        <begin position="191"/>
        <end position="292"/>
    </location>
</feature>
<dbReference type="HOGENOM" id="CLU_385093_0_0_1"/>
<evidence type="ECO:0000313" key="3">
    <source>
        <dbReference type="EMBL" id="ESO88452.1"/>
    </source>
</evidence>
<feature type="compositionally biased region" description="Basic residues" evidence="1">
    <location>
        <begin position="563"/>
        <end position="573"/>
    </location>
</feature>
<dbReference type="EMBL" id="KB202685">
    <property type="protein sequence ID" value="ESO88452.1"/>
    <property type="molecule type" value="Genomic_DNA"/>
</dbReference>
<dbReference type="GeneID" id="20240139"/>
<evidence type="ECO:0000256" key="1">
    <source>
        <dbReference type="SAM" id="MobiDB-lite"/>
    </source>
</evidence>
<feature type="compositionally biased region" description="Polar residues" evidence="1">
    <location>
        <begin position="574"/>
        <end position="588"/>
    </location>
</feature>
<dbReference type="KEGG" id="lgi:LOTGIDRAFT_165578"/>
<dbReference type="STRING" id="225164.V3ZVS5"/>
<dbReference type="CTD" id="20240139"/>
<feature type="compositionally biased region" description="Acidic residues" evidence="1">
    <location>
        <begin position="478"/>
        <end position="488"/>
    </location>
</feature>
<sequence length="718" mass="78819">MSLNLVGPEQPNIMKEPWFIGMLISTIGGTLWLALCIFSIWLCRKRKNRKKLAQNGMYSAVPVHKAEDSSRSVADVVYAQKDGNIHGNMSGYGGLHSDLASLLDANSKDVELKDQNIYNTAGSIPQMKTFYQKPNSTLAVSVAPYATTTLINTGQGMPGRSHQGSNQPNVGIYETCMESTFRPINHAYVHSSASGSGDSCQKPELRSSDSHSDNSRPNTSCPHEHIEMLSPGSDSGSLTTDEFGMPVKRNRKMQRQGYPGKQPMVNWSELLPPPPEHPPPSDVGSPPESPMNTLHRLERQAAHRHDNNHSPISPVSKISACSCPVPHDRMPPNIRNVPYSDNEFGMHSPRIHECRPYSPKQLNTRRTHSPVQDGRISPSKGYYPPCHHVGDKNDYNNIYPSRNYYSDIEGRGGGMMGGSVYTPASLQGYHIDNRICSQCAPEGVSIDRACQSSLPSLASECVHPNYQGRNGDSPVSEEMPDYADESDMDPGQVECHTPDSSVNGDGWVSTDQANTSCTSSGSDDFSDDDSFLAEADFASAVAKAAEMSGLTVVGTTVSDPKAGGRKYRKHQRSTARPTSPYSTDSNMSAVVRKPYPKSQRKKQMSDQGKRHGQKPLQSDSQQYYLKAGDMMRALDAPAYYRPSFPLASLPMSPTGSMRSNHSSHGKIGYAAPIIHSNNNSASNESDIYNQRGQKIFDHNRIYNSPPSSTGYDLYYHYA</sequence>
<accession>V3ZVS5</accession>
<keyword evidence="2" id="KW-0812">Transmembrane</keyword>
<protein>
    <submittedName>
        <fullName evidence="3">Uncharacterized protein</fullName>
    </submittedName>
</protein>
<name>V3ZVS5_LOTGI</name>
<dbReference type="OrthoDB" id="428111at2759"/>
<feature type="transmembrane region" description="Helical" evidence="2">
    <location>
        <begin position="20"/>
        <end position="43"/>
    </location>
</feature>
<keyword evidence="2" id="KW-1133">Transmembrane helix</keyword>
<feature type="compositionally biased region" description="Basic and acidic residues" evidence="1">
    <location>
        <begin position="201"/>
        <end position="214"/>
    </location>
</feature>
<evidence type="ECO:0000313" key="4">
    <source>
        <dbReference type="Proteomes" id="UP000030746"/>
    </source>
</evidence>
<dbReference type="Proteomes" id="UP000030746">
    <property type="component" value="Unassembled WGS sequence"/>
</dbReference>
<keyword evidence="4" id="KW-1185">Reference proteome</keyword>
<evidence type="ECO:0000256" key="2">
    <source>
        <dbReference type="SAM" id="Phobius"/>
    </source>
</evidence>
<feature type="compositionally biased region" description="Polar residues" evidence="1">
    <location>
        <begin position="498"/>
        <end position="518"/>
    </location>
</feature>
<feature type="region of interest" description="Disordered" evidence="1">
    <location>
        <begin position="554"/>
        <end position="619"/>
    </location>
</feature>
<organism evidence="3 4">
    <name type="scientific">Lottia gigantea</name>
    <name type="common">Giant owl limpet</name>
    <dbReference type="NCBI Taxonomy" id="225164"/>
    <lineage>
        <taxon>Eukaryota</taxon>
        <taxon>Metazoa</taxon>
        <taxon>Spiralia</taxon>
        <taxon>Lophotrochozoa</taxon>
        <taxon>Mollusca</taxon>
        <taxon>Gastropoda</taxon>
        <taxon>Patellogastropoda</taxon>
        <taxon>Lottioidea</taxon>
        <taxon>Lottiidae</taxon>
        <taxon>Lottia</taxon>
    </lineage>
</organism>
<reference evidence="3 4" key="1">
    <citation type="journal article" date="2013" name="Nature">
        <title>Insights into bilaterian evolution from three spiralian genomes.</title>
        <authorList>
            <person name="Simakov O."/>
            <person name="Marletaz F."/>
            <person name="Cho S.J."/>
            <person name="Edsinger-Gonzales E."/>
            <person name="Havlak P."/>
            <person name="Hellsten U."/>
            <person name="Kuo D.H."/>
            <person name="Larsson T."/>
            <person name="Lv J."/>
            <person name="Arendt D."/>
            <person name="Savage R."/>
            <person name="Osoegawa K."/>
            <person name="de Jong P."/>
            <person name="Grimwood J."/>
            <person name="Chapman J.A."/>
            <person name="Shapiro H."/>
            <person name="Aerts A."/>
            <person name="Otillar R.P."/>
            <person name="Terry A.Y."/>
            <person name="Boore J.L."/>
            <person name="Grigoriev I.V."/>
            <person name="Lindberg D.R."/>
            <person name="Seaver E.C."/>
            <person name="Weisblat D.A."/>
            <person name="Putnam N.H."/>
            <person name="Rokhsar D.S."/>
        </authorList>
    </citation>
    <scope>NUCLEOTIDE SEQUENCE [LARGE SCALE GENOMIC DNA]</scope>
</reference>
<dbReference type="AlphaFoldDB" id="V3ZVS5"/>